<name>A0ABW4KTR3_9BURK</name>
<evidence type="ECO:0000259" key="1">
    <source>
        <dbReference type="PROSITE" id="PS51819"/>
    </source>
</evidence>
<dbReference type="CDD" id="cd07247">
    <property type="entry name" value="SgaA_N_like"/>
    <property type="match status" value="1"/>
</dbReference>
<dbReference type="InterPro" id="IPR052164">
    <property type="entry name" value="Anthracycline_SecMetBiosynth"/>
</dbReference>
<dbReference type="InterPro" id="IPR029068">
    <property type="entry name" value="Glyas_Bleomycin-R_OHBP_Dase"/>
</dbReference>
<dbReference type="PANTHER" id="PTHR33993:SF2">
    <property type="entry name" value="VOC DOMAIN-CONTAINING PROTEIN"/>
    <property type="match status" value="1"/>
</dbReference>
<keyword evidence="3" id="KW-1185">Reference proteome</keyword>
<reference evidence="3" key="1">
    <citation type="journal article" date="2019" name="Int. J. Syst. Evol. Microbiol.">
        <title>The Global Catalogue of Microorganisms (GCM) 10K type strain sequencing project: providing services to taxonomists for standard genome sequencing and annotation.</title>
        <authorList>
            <consortium name="The Broad Institute Genomics Platform"/>
            <consortium name="The Broad Institute Genome Sequencing Center for Infectious Disease"/>
            <person name="Wu L."/>
            <person name="Ma J."/>
        </authorList>
    </citation>
    <scope>NUCLEOTIDE SEQUENCE [LARGE SCALE GENOMIC DNA]</scope>
    <source>
        <strain evidence="3">LMG 29247</strain>
    </source>
</reference>
<gene>
    <name evidence="2" type="ORF">ACFSF0_12160</name>
</gene>
<dbReference type="Pfam" id="PF22677">
    <property type="entry name" value="Ble-like_N"/>
    <property type="match status" value="1"/>
</dbReference>
<sequence length="130" mass="13774">MKHNPVVWFEIHVTDMARAKAFYEAVFQVQLNALPTPPGDASANGMQMLAFPADMNLGGAGGALVRMEGAPPGPGGTLVYFGCEDCAVEQARVEQAGGRVHQAKFSIGEFGFCALMVDTEGNMVGLHSMK</sequence>
<feature type="domain" description="VOC" evidence="1">
    <location>
        <begin position="5"/>
        <end position="129"/>
    </location>
</feature>
<evidence type="ECO:0000313" key="2">
    <source>
        <dbReference type="EMBL" id="MFD1711365.1"/>
    </source>
</evidence>
<dbReference type="InterPro" id="IPR037523">
    <property type="entry name" value="VOC_core"/>
</dbReference>
<protein>
    <submittedName>
        <fullName evidence="2">VOC family protein</fullName>
    </submittedName>
</protein>
<dbReference type="EMBL" id="JBHUEJ010000024">
    <property type="protein sequence ID" value="MFD1711365.1"/>
    <property type="molecule type" value="Genomic_DNA"/>
</dbReference>
<dbReference type="SUPFAM" id="SSF54593">
    <property type="entry name" value="Glyoxalase/Bleomycin resistance protein/Dihydroxybiphenyl dioxygenase"/>
    <property type="match status" value="1"/>
</dbReference>
<dbReference type="PROSITE" id="PS51819">
    <property type="entry name" value="VOC"/>
    <property type="match status" value="1"/>
</dbReference>
<dbReference type="Proteomes" id="UP001597304">
    <property type="component" value="Unassembled WGS sequence"/>
</dbReference>
<evidence type="ECO:0000313" key="3">
    <source>
        <dbReference type="Proteomes" id="UP001597304"/>
    </source>
</evidence>
<dbReference type="PANTHER" id="PTHR33993">
    <property type="entry name" value="GLYOXALASE-RELATED"/>
    <property type="match status" value="1"/>
</dbReference>
<dbReference type="RefSeq" id="WP_147913842.1">
    <property type="nucleotide sequence ID" value="NZ_JBHUEJ010000024.1"/>
</dbReference>
<proteinExistence type="predicted"/>
<dbReference type="InterPro" id="IPR053863">
    <property type="entry name" value="Glyoxy/Ble-like_N"/>
</dbReference>
<organism evidence="2 3">
    <name type="scientific">Ottowia flava</name>
    <dbReference type="NCBI Taxonomy" id="2675430"/>
    <lineage>
        <taxon>Bacteria</taxon>
        <taxon>Pseudomonadati</taxon>
        <taxon>Pseudomonadota</taxon>
        <taxon>Betaproteobacteria</taxon>
        <taxon>Burkholderiales</taxon>
        <taxon>Comamonadaceae</taxon>
        <taxon>Ottowia</taxon>
    </lineage>
</organism>
<dbReference type="Gene3D" id="3.10.180.10">
    <property type="entry name" value="2,3-Dihydroxybiphenyl 1,2-Dioxygenase, domain 1"/>
    <property type="match status" value="1"/>
</dbReference>
<comment type="caution">
    <text evidence="2">The sequence shown here is derived from an EMBL/GenBank/DDBJ whole genome shotgun (WGS) entry which is preliminary data.</text>
</comment>
<accession>A0ABW4KTR3</accession>